<evidence type="ECO:0000313" key="2">
    <source>
        <dbReference type="Proteomes" id="UP000325333"/>
    </source>
</evidence>
<sequence length="92" mass="10044">MILDLNVIQTEPGAGGAHPFAPPAGFGGSSEDYLKLMRRRYKEEFHPFGQRMVTAARFAVAHSQRFTGPFAREAQRVIDGLKANLDKGGRGA</sequence>
<dbReference type="EMBL" id="VEWN01000013">
    <property type="protein sequence ID" value="KAA1053901.1"/>
    <property type="molecule type" value="Genomic_DNA"/>
</dbReference>
<protein>
    <submittedName>
        <fullName evidence="1">Uncharacterized protein</fullName>
    </submittedName>
</protein>
<comment type="caution">
    <text evidence="1">The sequence shown here is derived from an EMBL/GenBank/DDBJ whole genome shotgun (WGS) entry which is preliminary data.</text>
</comment>
<evidence type="ECO:0000313" key="1">
    <source>
        <dbReference type="EMBL" id="KAA1053901.1"/>
    </source>
</evidence>
<proteinExistence type="predicted"/>
<gene>
    <name evidence="1" type="ORF">FH063_002483</name>
</gene>
<dbReference type="AlphaFoldDB" id="A0A5B0KPS1"/>
<accession>A0A5B0KPS1</accession>
<name>A0A5B0KPS1_9PROT</name>
<reference evidence="1 2" key="1">
    <citation type="submission" date="2019-07" db="EMBL/GenBank/DDBJ databases">
        <title>Genome sequencing of the stress-tolerant strain Azospirillum brasilense Az19.</title>
        <authorList>
            <person name="Maroniche G.A."/>
            <person name="Garcia J.E."/>
            <person name="Pagnussat L."/>
            <person name="Amenta M."/>
            <person name="Creus C.M."/>
        </authorList>
    </citation>
    <scope>NUCLEOTIDE SEQUENCE [LARGE SCALE GENOMIC DNA]</scope>
    <source>
        <strain evidence="1 2">Az19</strain>
    </source>
</reference>
<dbReference type="Proteomes" id="UP000325333">
    <property type="component" value="Unassembled WGS sequence"/>
</dbReference>
<dbReference type="RefSeq" id="WP_149651008.1">
    <property type="nucleotide sequence ID" value="NZ_VEWN01000013.1"/>
</dbReference>
<organism evidence="1 2">
    <name type="scientific">Azospirillum argentinense</name>
    <dbReference type="NCBI Taxonomy" id="2970906"/>
    <lineage>
        <taxon>Bacteria</taxon>
        <taxon>Pseudomonadati</taxon>
        <taxon>Pseudomonadota</taxon>
        <taxon>Alphaproteobacteria</taxon>
        <taxon>Rhodospirillales</taxon>
        <taxon>Azospirillaceae</taxon>
        <taxon>Azospirillum</taxon>
    </lineage>
</organism>